<dbReference type="GO" id="GO:0097681">
    <property type="term" value="P:double-strand break repair via alternative nonhomologous end joining"/>
    <property type="evidence" value="ECO:0007669"/>
    <property type="project" value="TreeGrafter"/>
</dbReference>
<keyword evidence="2" id="KW-0808">Transferase</keyword>
<evidence type="ECO:0000256" key="3">
    <source>
        <dbReference type="ARBA" id="ARBA00022695"/>
    </source>
</evidence>
<organism evidence="7 8">
    <name type="scientific">Ancylostoma duodenale</name>
    <dbReference type="NCBI Taxonomy" id="51022"/>
    <lineage>
        <taxon>Eukaryota</taxon>
        <taxon>Metazoa</taxon>
        <taxon>Ecdysozoa</taxon>
        <taxon>Nematoda</taxon>
        <taxon>Chromadorea</taxon>
        <taxon>Rhabditida</taxon>
        <taxon>Rhabditina</taxon>
        <taxon>Rhabditomorpha</taxon>
        <taxon>Strongyloidea</taxon>
        <taxon>Ancylostomatidae</taxon>
        <taxon>Ancylostomatinae</taxon>
        <taxon>Ancylostoma</taxon>
    </lineage>
</organism>
<sequence length="186" mass="21123">RDIFMELSAKWQVSRDTVKKLCYGIIYGMGGKTLSENLKKTIEEGNKLMQSFFQSFPKVRTYINSTKEKAATLGFVSTFLGRRRVTCSAKGRQEDVARDDRQSINYTIQGTASEIFKKALVKLEDTRQGATRIVLTIHDEIVVECAAEEEEKVKSWMRDCLQNVFPEFSVPLPVKIRSGPNWGSLS</sequence>
<dbReference type="PROSITE" id="PS00447">
    <property type="entry name" value="DNA_POLYMERASE_A"/>
    <property type="match status" value="1"/>
</dbReference>
<dbReference type="GO" id="GO:0006261">
    <property type="term" value="P:DNA-templated DNA replication"/>
    <property type="evidence" value="ECO:0007669"/>
    <property type="project" value="InterPro"/>
</dbReference>
<dbReference type="EMBL" id="KN735828">
    <property type="protein sequence ID" value="KIH56377.1"/>
    <property type="molecule type" value="Genomic_DNA"/>
</dbReference>
<dbReference type="InterPro" id="IPR001098">
    <property type="entry name" value="DNA-dir_DNA_pol_A_palm_dom"/>
</dbReference>
<dbReference type="PANTHER" id="PTHR10133">
    <property type="entry name" value="DNA POLYMERASE I"/>
    <property type="match status" value="1"/>
</dbReference>
<dbReference type="GO" id="GO:0003887">
    <property type="term" value="F:DNA-directed DNA polymerase activity"/>
    <property type="evidence" value="ECO:0007669"/>
    <property type="project" value="UniProtKB-KW"/>
</dbReference>
<dbReference type="InterPro" id="IPR043502">
    <property type="entry name" value="DNA/RNA_pol_sf"/>
</dbReference>
<feature type="non-terminal residue" evidence="7">
    <location>
        <position position="1"/>
    </location>
</feature>
<keyword evidence="4 7" id="KW-0239">DNA-directed DNA polymerase</keyword>
<evidence type="ECO:0000256" key="2">
    <source>
        <dbReference type="ARBA" id="ARBA00022679"/>
    </source>
</evidence>
<dbReference type="PANTHER" id="PTHR10133:SF62">
    <property type="entry name" value="DNA POLYMERASE THETA"/>
    <property type="match status" value="1"/>
</dbReference>
<dbReference type="Gene3D" id="3.30.70.370">
    <property type="match status" value="1"/>
</dbReference>
<feature type="domain" description="DNA-directed DNA polymerase family A palm" evidence="6">
    <location>
        <begin position="1"/>
        <end position="149"/>
    </location>
</feature>
<dbReference type="OrthoDB" id="2320933at2759"/>
<reference evidence="7 8" key="1">
    <citation type="submission" date="2013-12" db="EMBL/GenBank/DDBJ databases">
        <title>Draft genome of the parsitic nematode Ancylostoma duodenale.</title>
        <authorList>
            <person name="Mitreva M."/>
        </authorList>
    </citation>
    <scope>NUCLEOTIDE SEQUENCE [LARGE SCALE GENOMIC DNA]</scope>
    <source>
        <strain evidence="7 8">Zhejiang</strain>
    </source>
</reference>
<keyword evidence="8" id="KW-1185">Reference proteome</keyword>
<evidence type="ECO:0000256" key="1">
    <source>
        <dbReference type="ARBA" id="ARBA00012417"/>
    </source>
</evidence>
<accession>A0A0C2D2Z2</accession>
<dbReference type="InterPro" id="IPR002298">
    <property type="entry name" value="DNA_polymerase_A"/>
</dbReference>
<name>A0A0C2D2Z2_9BILA</name>
<proteinExistence type="predicted"/>
<evidence type="ECO:0000313" key="7">
    <source>
        <dbReference type="EMBL" id="KIH56377.1"/>
    </source>
</evidence>
<evidence type="ECO:0000259" key="6">
    <source>
        <dbReference type="SMART" id="SM00482"/>
    </source>
</evidence>
<dbReference type="InterPro" id="IPR019760">
    <property type="entry name" value="DNA-dir_DNA_pol_A_CS"/>
</dbReference>
<evidence type="ECO:0000313" key="8">
    <source>
        <dbReference type="Proteomes" id="UP000054047"/>
    </source>
</evidence>
<dbReference type="EC" id="2.7.7.7" evidence="1"/>
<dbReference type="SMART" id="SM00482">
    <property type="entry name" value="POLAc"/>
    <property type="match status" value="1"/>
</dbReference>
<dbReference type="Pfam" id="PF00476">
    <property type="entry name" value="DNA_pol_A"/>
    <property type="match status" value="1"/>
</dbReference>
<protein>
    <recommendedName>
        <fullName evidence="1">DNA-directed DNA polymerase</fullName>
        <ecNumber evidence="1">2.7.7.7</ecNumber>
    </recommendedName>
</protein>
<dbReference type="GO" id="GO:0003677">
    <property type="term" value="F:DNA binding"/>
    <property type="evidence" value="ECO:0007669"/>
    <property type="project" value="InterPro"/>
</dbReference>
<dbReference type="PRINTS" id="PR00868">
    <property type="entry name" value="DNAPOLI"/>
</dbReference>
<dbReference type="SUPFAM" id="SSF56672">
    <property type="entry name" value="DNA/RNA polymerases"/>
    <property type="match status" value="1"/>
</dbReference>
<gene>
    <name evidence="7" type="ORF">ANCDUO_13441</name>
</gene>
<comment type="catalytic activity">
    <reaction evidence="5">
        <text>DNA(n) + a 2'-deoxyribonucleoside 5'-triphosphate = DNA(n+1) + diphosphate</text>
        <dbReference type="Rhea" id="RHEA:22508"/>
        <dbReference type="Rhea" id="RHEA-COMP:17339"/>
        <dbReference type="Rhea" id="RHEA-COMP:17340"/>
        <dbReference type="ChEBI" id="CHEBI:33019"/>
        <dbReference type="ChEBI" id="CHEBI:61560"/>
        <dbReference type="ChEBI" id="CHEBI:173112"/>
        <dbReference type="EC" id="2.7.7.7"/>
    </reaction>
</comment>
<dbReference type="AlphaFoldDB" id="A0A0C2D2Z2"/>
<evidence type="ECO:0000256" key="4">
    <source>
        <dbReference type="ARBA" id="ARBA00022932"/>
    </source>
</evidence>
<evidence type="ECO:0000256" key="5">
    <source>
        <dbReference type="ARBA" id="ARBA00049244"/>
    </source>
</evidence>
<dbReference type="Gene3D" id="1.10.150.20">
    <property type="entry name" value="5' to 3' exonuclease, C-terminal subdomain"/>
    <property type="match status" value="1"/>
</dbReference>
<dbReference type="Proteomes" id="UP000054047">
    <property type="component" value="Unassembled WGS sequence"/>
</dbReference>
<keyword evidence="3" id="KW-0548">Nucleotidyltransferase</keyword>